<feature type="transmembrane region" description="Helical" evidence="5">
    <location>
        <begin position="20"/>
        <end position="42"/>
    </location>
</feature>
<comment type="caution">
    <text evidence="6">The sequence shown here is derived from an EMBL/GenBank/DDBJ whole genome shotgun (WGS) entry which is preliminary data.</text>
</comment>
<protein>
    <submittedName>
        <fullName evidence="6">Phage holin family protein</fullName>
    </submittedName>
</protein>
<evidence type="ECO:0000256" key="5">
    <source>
        <dbReference type="SAM" id="Phobius"/>
    </source>
</evidence>
<feature type="transmembrane region" description="Helical" evidence="5">
    <location>
        <begin position="54"/>
        <end position="72"/>
    </location>
</feature>
<evidence type="ECO:0000256" key="4">
    <source>
        <dbReference type="ARBA" id="ARBA00023136"/>
    </source>
</evidence>
<sequence>MGVLLQHSIGEWNNQIEALLILMLIDYFTGLSAAYIMPNVYLDSRKGIKGIIKKFVIWGLIALAHWFDIILGQDTVRSVAVLFFIGNEGLSILENASNCG</sequence>
<reference evidence="6" key="1">
    <citation type="submission" date="2021-10" db="EMBL/GenBank/DDBJ databases">
        <title>Collection of gut derived symbiotic bacterial strains cultured from healthy donors.</title>
        <authorList>
            <person name="Lin H."/>
            <person name="Littmann E."/>
            <person name="Claire K."/>
            <person name="Pamer E."/>
        </authorList>
    </citation>
    <scope>NUCLEOTIDE SEQUENCE</scope>
    <source>
        <strain evidence="6">MSK.7.16</strain>
    </source>
</reference>
<feature type="non-terminal residue" evidence="6">
    <location>
        <position position="100"/>
    </location>
</feature>
<organism evidence="6 7">
    <name type="scientific">Megamonas funiformis</name>
    <dbReference type="NCBI Taxonomy" id="437897"/>
    <lineage>
        <taxon>Bacteria</taxon>
        <taxon>Bacillati</taxon>
        <taxon>Bacillota</taxon>
        <taxon>Negativicutes</taxon>
        <taxon>Selenomonadales</taxon>
        <taxon>Selenomonadaceae</taxon>
        <taxon>Megamonas</taxon>
    </lineage>
</organism>
<dbReference type="EMBL" id="JAJCGD010000118">
    <property type="protein sequence ID" value="MCB6829552.1"/>
    <property type="molecule type" value="Genomic_DNA"/>
</dbReference>
<evidence type="ECO:0000256" key="3">
    <source>
        <dbReference type="ARBA" id="ARBA00022989"/>
    </source>
</evidence>
<evidence type="ECO:0000256" key="1">
    <source>
        <dbReference type="ARBA" id="ARBA00004141"/>
    </source>
</evidence>
<name>A0AAW4U916_9FIRM</name>
<keyword evidence="2 5" id="KW-0812">Transmembrane</keyword>
<dbReference type="GO" id="GO:0016020">
    <property type="term" value="C:membrane"/>
    <property type="evidence" value="ECO:0007669"/>
    <property type="project" value="UniProtKB-SubCell"/>
</dbReference>
<dbReference type="NCBIfam" id="TIGR01593">
    <property type="entry name" value="holin_tox_secr"/>
    <property type="match status" value="1"/>
</dbReference>
<dbReference type="AlphaFoldDB" id="A0AAW4U916"/>
<comment type="subcellular location">
    <subcellularLocation>
        <location evidence="1">Membrane</location>
        <topology evidence="1">Multi-pass membrane protein</topology>
    </subcellularLocation>
</comment>
<dbReference type="Proteomes" id="UP001198190">
    <property type="component" value="Unassembled WGS sequence"/>
</dbReference>
<keyword evidence="4 5" id="KW-0472">Membrane</keyword>
<evidence type="ECO:0000313" key="7">
    <source>
        <dbReference type="Proteomes" id="UP001198190"/>
    </source>
</evidence>
<dbReference type="RefSeq" id="WP_227153532.1">
    <property type="nucleotide sequence ID" value="NZ_JAJCGD010000118.1"/>
</dbReference>
<accession>A0AAW4U916</accession>
<evidence type="ECO:0000256" key="2">
    <source>
        <dbReference type="ARBA" id="ARBA00022692"/>
    </source>
</evidence>
<gene>
    <name evidence="6" type="ORF">LIY65_12785</name>
</gene>
<proteinExistence type="predicted"/>
<dbReference type="InterPro" id="IPR006480">
    <property type="entry name" value="Phage_holin_4_1"/>
</dbReference>
<evidence type="ECO:0000313" key="6">
    <source>
        <dbReference type="EMBL" id="MCB6829552.1"/>
    </source>
</evidence>
<keyword evidence="3 5" id="KW-1133">Transmembrane helix</keyword>
<dbReference type="Pfam" id="PF05105">
    <property type="entry name" value="Phage_holin_4_1"/>
    <property type="match status" value="1"/>
</dbReference>